<comment type="caution">
    <text evidence="2">The sequence shown here is derived from an EMBL/GenBank/DDBJ whole genome shotgun (WGS) entry which is preliminary data.</text>
</comment>
<dbReference type="Gene3D" id="1.20.58.2140">
    <property type="match status" value="1"/>
</dbReference>
<dbReference type="InterPro" id="IPR036081">
    <property type="entry name" value="Translin_sf"/>
</dbReference>
<gene>
    <name evidence="2" type="ORF">Ctob_006828</name>
</gene>
<reference evidence="3" key="1">
    <citation type="journal article" date="2015" name="PLoS Genet.">
        <title>Genome Sequence and Transcriptome Analyses of Chrysochromulina tobin: Metabolic Tools for Enhanced Algal Fitness in the Prominent Order Prymnesiales (Haptophyceae).</title>
        <authorList>
            <person name="Hovde B.T."/>
            <person name="Deodato C.R."/>
            <person name="Hunsperger H.M."/>
            <person name="Ryken S.A."/>
            <person name="Yost W."/>
            <person name="Jha R.K."/>
            <person name="Patterson J."/>
            <person name="Monnat R.J. Jr."/>
            <person name="Barlow S.B."/>
            <person name="Starkenburg S.R."/>
            <person name="Cattolico R.A."/>
        </authorList>
    </citation>
    <scope>NUCLEOTIDE SEQUENCE</scope>
    <source>
        <strain evidence="3">CCMP291</strain>
    </source>
</reference>
<dbReference type="CDD" id="cd14820">
    <property type="entry name" value="TRAX"/>
    <property type="match status" value="1"/>
</dbReference>
<dbReference type="SUPFAM" id="SSF74784">
    <property type="entry name" value="Translin"/>
    <property type="match status" value="2"/>
</dbReference>
<dbReference type="InterPro" id="IPR016069">
    <property type="entry name" value="Translin_C"/>
</dbReference>
<dbReference type="Proteomes" id="UP000037460">
    <property type="component" value="Unassembled WGS sequence"/>
</dbReference>
<dbReference type="EMBL" id="JWZX01002934">
    <property type="protein sequence ID" value="KOO25752.1"/>
    <property type="molecule type" value="Genomic_DNA"/>
</dbReference>
<protein>
    <submittedName>
        <fullName evidence="2">Translin-like protein</fullName>
    </submittedName>
</protein>
<dbReference type="PANTHER" id="PTHR10741">
    <property type="entry name" value="TRANSLIN AND TRANSLIN ASSOCIATED PROTEIN X"/>
    <property type="match status" value="1"/>
</dbReference>
<proteinExistence type="predicted"/>
<evidence type="ECO:0000256" key="1">
    <source>
        <dbReference type="SAM" id="MobiDB-lite"/>
    </source>
</evidence>
<feature type="region of interest" description="Disordered" evidence="1">
    <location>
        <begin position="52"/>
        <end position="72"/>
    </location>
</feature>
<dbReference type="AlphaFoldDB" id="A0A0M0JHC7"/>
<dbReference type="Pfam" id="PF01997">
    <property type="entry name" value="Translin"/>
    <property type="match status" value="2"/>
</dbReference>
<sequence length="451" mass="47718">MRPFPRPVRALAESLGNRDEEDFSFSNAASALATAQAFDAFLVTGTLGARSAPHVDWTPEQPRAPREPGVKARRLDEDGTAVPTPSYTDEEWLQGLIGAAHEIGRYANVVATAGDTRSVEAARAVVNALHEALQAFDLRNGPLRRSYDSLKYVVRRLEDLICELSLFPPAGMPGHAPAPALAAADAANAADGAGDATTATATVPLVDVAALEAARVAYAALDAAREALIKKCREPQKLAKQAIFAMQRGDREGARKQLDTARALARQLIRQDVAAYPSLRSQGCLRGMLEELAEAVLFEGWLGGRSAQDGAQSGAQGCAQGDAQSSEPHRILLCGEEALLGDDLLPSEYLGGVCDLVGEIGRFAVRRATERDAPAVRACLGTAVAVQSAILVLGQAAPRGIAKKVEALKTAVRKLEQLLYELSLVERSGRVRAEPVEPLADVPLGADAGDE</sequence>
<keyword evidence="3" id="KW-1185">Reference proteome</keyword>
<dbReference type="GO" id="GO:0043565">
    <property type="term" value="F:sequence-specific DNA binding"/>
    <property type="evidence" value="ECO:0007669"/>
    <property type="project" value="InterPro"/>
</dbReference>
<dbReference type="Gene3D" id="1.20.58.200">
    <property type="entry name" value="Translin, domain 2"/>
    <property type="match status" value="2"/>
</dbReference>
<dbReference type="InterPro" id="IPR002848">
    <property type="entry name" value="Translin_fam"/>
</dbReference>
<accession>A0A0M0JHC7</accession>
<name>A0A0M0JHC7_9EUKA</name>
<feature type="compositionally biased region" description="Basic and acidic residues" evidence="1">
    <location>
        <begin position="63"/>
        <end position="72"/>
    </location>
</feature>
<dbReference type="OrthoDB" id="829at2759"/>
<evidence type="ECO:0000313" key="2">
    <source>
        <dbReference type="EMBL" id="KOO25752.1"/>
    </source>
</evidence>
<organism evidence="2 3">
    <name type="scientific">Chrysochromulina tobinii</name>
    <dbReference type="NCBI Taxonomy" id="1460289"/>
    <lineage>
        <taxon>Eukaryota</taxon>
        <taxon>Haptista</taxon>
        <taxon>Haptophyta</taxon>
        <taxon>Prymnesiophyceae</taxon>
        <taxon>Prymnesiales</taxon>
        <taxon>Chrysochromulinaceae</taxon>
        <taxon>Chrysochromulina</taxon>
    </lineage>
</organism>
<evidence type="ECO:0000313" key="3">
    <source>
        <dbReference type="Proteomes" id="UP000037460"/>
    </source>
</evidence>